<evidence type="ECO:0000313" key="4">
    <source>
        <dbReference type="Proteomes" id="UP000479000"/>
    </source>
</evidence>
<dbReference type="InterPro" id="IPR011044">
    <property type="entry name" value="Quino_amine_DH_bsu"/>
</dbReference>
<dbReference type="InterPro" id="IPR022033">
    <property type="entry name" value="Rav1p_C"/>
</dbReference>
<dbReference type="EMBL" id="CADCXU010035414">
    <property type="protein sequence ID" value="CAB0020600.1"/>
    <property type="molecule type" value="Genomic_DNA"/>
</dbReference>
<dbReference type="SUPFAM" id="SSF50969">
    <property type="entry name" value="YVTN repeat-like/Quinoprotein amine dehydrogenase"/>
    <property type="match status" value="1"/>
</dbReference>
<reference evidence="3 4" key="1">
    <citation type="submission" date="2020-02" db="EMBL/GenBank/DDBJ databases">
        <authorList>
            <person name="Ferguson B K."/>
        </authorList>
    </citation>
    <scope>NUCLEOTIDE SEQUENCE [LARGE SCALE GENOMIC DNA]</scope>
</reference>
<dbReference type="InterPro" id="IPR052208">
    <property type="entry name" value="DmX-like/RAVE_component"/>
</dbReference>
<feature type="region of interest" description="Disordered" evidence="1">
    <location>
        <begin position="485"/>
        <end position="507"/>
    </location>
</feature>
<evidence type="ECO:0000313" key="3">
    <source>
        <dbReference type="EMBL" id="CAB0020600.1"/>
    </source>
</evidence>
<proteinExistence type="predicted"/>
<dbReference type="GO" id="GO:0007035">
    <property type="term" value="P:vacuolar acidification"/>
    <property type="evidence" value="ECO:0007669"/>
    <property type="project" value="TreeGrafter"/>
</dbReference>
<dbReference type="Proteomes" id="UP000479000">
    <property type="component" value="Unassembled WGS sequence"/>
</dbReference>
<dbReference type="PANTHER" id="PTHR13950">
    <property type="entry name" value="RABCONNECTIN-RELATED"/>
    <property type="match status" value="1"/>
</dbReference>
<evidence type="ECO:0000259" key="2">
    <source>
        <dbReference type="Pfam" id="PF12234"/>
    </source>
</evidence>
<gene>
    <name evidence="3" type="ORF">NTEN_LOCUS24172</name>
</gene>
<dbReference type="PANTHER" id="PTHR13950:SF9">
    <property type="entry name" value="RABCONNECTIN-3A"/>
    <property type="match status" value="1"/>
</dbReference>
<feature type="region of interest" description="Disordered" evidence="1">
    <location>
        <begin position="197"/>
        <end position="227"/>
    </location>
</feature>
<name>A0A6H5HUX9_9HEMI</name>
<accession>A0A6H5HUX9</accession>
<dbReference type="Pfam" id="PF12234">
    <property type="entry name" value="Rav1p_C"/>
    <property type="match status" value="1"/>
</dbReference>
<dbReference type="AlphaFoldDB" id="A0A6H5HUX9"/>
<keyword evidence="4" id="KW-1185">Reference proteome</keyword>
<dbReference type="OrthoDB" id="342131at2759"/>
<evidence type="ECO:0000256" key="1">
    <source>
        <dbReference type="SAM" id="MobiDB-lite"/>
    </source>
</evidence>
<organism evidence="3 4">
    <name type="scientific">Nesidiocoris tenuis</name>
    <dbReference type="NCBI Taxonomy" id="355587"/>
    <lineage>
        <taxon>Eukaryota</taxon>
        <taxon>Metazoa</taxon>
        <taxon>Ecdysozoa</taxon>
        <taxon>Arthropoda</taxon>
        <taxon>Hexapoda</taxon>
        <taxon>Insecta</taxon>
        <taxon>Pterygota</taxon>
        <taxon>Neoptera</taxon>
        <taxon>Paraneoptera</taxon>
        <taxon>Hemiptera</taxon>
        <taxon>Heteroptera</taxon>
        <taxon>Panheteroptera</taxon>
        <taxon>Cimicomorpha</taxon>
        <taxon>Miridae</taxon>
        <taxon>Dicyphina</taxon>
        <taxon>Nesidiocoris</taxon>
    </lineage>
</organism>
<protein>
    <recommendedName>
        <fullName evidence="2">RAVE complex protein Rav1 C-terminal domain-containing protein</fullName>
    </recommendedName>
</protein>
<dbReference type="GO" id="GO:0043291">
    <property type="term" value="C:RAVE complex"/>
    <property type="evidence" value="ECO:0007669"/>
    <property type="project" value="TreeGrafter"/>
</dbReference>
<feature type="domain" description="RAVE complex protein Rav1 C-terminal" evidence="2">
    <location>
        <begin position="864"/>
        <end position="959"/>
    </location>
</feature>
<sequence length="1135" mass="125252">MRILRRNRRLGGVIFSDDGAEEVEFKILLKICKIFDDELSPDSERRLQCWRSLFCSGQCRGHPLHARSNVYRSSLAPFTIMSGSAVSTVPPTLVKLPLPTRTKCAFSSRHLSSTITALTGVTFEIGEDAMGSINAASEQHTADEDREKGWECVWKCATATPVVHMAFSPDGTLFATAGYNDRLVKIWFENKQHSSKKKSSRVAKSTSQDDSGGSDEHHQGSVLSSHQTMSNATSINSLATDTGHAAHQPDSLDVKIENLLRDWHHSPDLLFAIHPIDGSFLICTTLGNLSNSPSACFVASDGESLRVYQAVIDARTLLAEVSSSERRSRIMGSLVSLSTDISSEDGARHHSLHDRIKIVSQQSTARPGCIIQLDAIADACHDWQNTQLLHVFQSQLICGQKDELAKTSLGLLENNMSAMVDLHHTAEFEEPFYLVVLERTTQGTTLHMWRLVIASQPEGNVFNFCEIVFPELSESMMYVPDSQLVQDEDDQESSKQGMENDVGHPSFQSPHVSISTTKVCTQELPLPDGVDVIHAAPAGGHLSSASIYPACFAPYIIVTACSDSTVRRRMGTGGYNIPEKHPPPPHPVGSSFRFELPQRSEFLFEKAANPKHFHEGYFIGGARQSTVGEEWRVERHFRKWQHLGQNDSDIAQANMKAMKESLTSNSRPILRKASSLAAPNFIDEISGKNEIAPVVDSATIFTCHVSAAITFCMFQAPCSAKISREGTPTWTPTCRIMAFSKRPVLHARSFLNTIRSNSWSCSTRGKSAGSKPYSLIWCISTTCSVQQGAVVCSLSDEENLTKQRGWSRSRTLSVSYGAGTTSPLEQRGSTTAIPEELTLDYAEITSIPPLPLWTLLAADKENIKVQSEENPVAKAAFQTNQDPLDAALFYLAMKKKSLVWGLFRSRRDERMTQFFANDFSQDRWRKAALKNAFALLGKQRFEHAAAFFLLAGAVRDAIEEILGCDSKGENQDLSKVHPDPFLRSMALWILKDPTGSLNTLLQTNIGTMHAQYQDDDSKESAIDSITPLERQLYFTTAHAHFKAGCPALALEVLSKLPNKVIDPNNEDSSKNTTWIQQNHSNVYCLDMDANSNACPICLINTNFGYTTKPTLNTSTTSSTLYTARIYCTLGCAGAV</sequence>